<evidence type="ECO:0000256" key="4">
    <source>
        <dbReference type="ARBA" id="ARBA00022490"/>
    </source>
</evidence>
<reference evidence="10" key="1">
    <citation type="submission" date="2016-03" db="EMBL/GenBank/DDBJ databases">
        <title>Mechanisms controlling the formation of the plant cell surface in tip-growing cells are functionally conserved among land plants.</title>
        <authorList>
            <person name="Honkanen S."/>
            <person name="Jones V.A."/>
            <person name="Morieri G."/>
            <person name="Champion C."/>
            <person name="Hetherington A.J."/>
            <person name="Kelly S."/>
            <person name="Saint-Marcoux D."/>
            <person name="Proust H."/>
            <person name="Prescott H."/>
            <person name="Dolan L."/>
        </authorList>
    </citation>
    <scope>NUCLEOTIDE SEQUENCE [LARGE SCALE GENOMIC DNA]</scope>
    <source>
        <tissue evidence="10">Whole gametophyte</tissue>
    </source>
</reference>
<name>A0A176W8G5_MARPO</name>
<comment type="caution">
    <text evidence="10">The sequence shown here is derived from an EMBL/GenBank/DDBJ whole genome shotgun (WGS) entry which is preliminary data.</text>
</comment>
<dbReference type="CDD" id="cd10209">
    <property type="entry name" value="ASKHA_NBD_AtARP7-like"/>
    <property type="match status" value="1"/>
</dbReference>
<dbReference type="Gene3D" id="3.30.420.40">
    <property type="match status" value="2"/>
</dbReference>
<comment type="similarity">
    <text evidence="8">Belongs to the actin family. Plant ARP7 subfamily.</text>
</comment>
<keyword evidence="4" id="KW-0963">Cytoplasm</keyword>
<evidence type="ECO:0000256" key="3">
    <source>
        <dbReference type="ARBA" id="ARBA00022473"/>
    </source>
</evidence>
<keyword evidence="5" id="KW-0156">Chromatin regulator</keyword>
<keyword evidence="11" id="KW-1185">Reference proteome</keyword>
<dbReference type="SMART" id="SM00268">
    <property type="entry name" value="ACTIN"/>
    <property type="match status" value="1"/>
</dbReference>
<dbReference type="GO" id="GO:0005737">
    <property type="term" value="C:cytoplasm"/>
    <property type="evidence" value="ECO:0007669"/>
    <property type="project" value="UniProtKB-SubCell"/>
</dbReference>
<dbReference type="InterPro" id="IPR043129">
    <property type="entry name" value="ATPase_NBD"/>
</dbReference>
<dbReference type="InterPro" id="IPR004000">
    <property type="entry name" value="Actin"/>
</dbReference>
<evidence type="ECO:0000256" key="6">
    <source>
        <dbReference type="ARBA" id="ARBA00023242"/>
    </source>
</evidence>
<dbReference type="SUPFAM" id="SSF53067">
    <property type="entry name" value="Actin-like ATPase domain"/>
    <property type="match status" value="2"/>
</dbReference>
<dbReference type="PRINTS" id="PR00190">
    <property type="entry name" value="ACTIN"/>
</dbReference>
<comment type="subcellular location">
    <subcellularLocation>
        <location evidence="2">Cytoplasm</location>
    </subcellularLocation>
    <subcellularLocation>
        <location evidence="1">Nucleus</location>
    </subcellularLocation>
</comment>
<dbReference type="FunFam" id="3.30.420.40:FF:000150">
    <property type="entry name" value="Actin-related protein 7"/>
    <property type="match status" value="1"/>
</dbReference>
<comment type="function">
    <text evidence="7">Essential protein required during embryogenesis and all plant development stages, probably through a chromatin-mediated regulation of gene expression.</text>
</comment>
<dbReference type="AlphaFoldDB" id="A0A176W8G5"/>
<dbReference type="FunFam" id="3.90.640.10:FF:000026">
    <property type="entry name" value="Actin-related protein 7"/>
    <property type="match status" value="1"/>
</dbReference>
<keyword evidence="3" id="KW-0217">Developmental protein</keyword>
<keyword evidence="6" id="KW-0539">Nucleus</keyword>
<proteinExistence type="inferred from homology"/>
<dbReference type="GO" id="GO:0006325">
    <property type="term" value="P:chromatin organization"/>
    <property type="evidence" value="ECO:0007669"/>
    <property type="project" value="UniProtKB-KW"/>
</dbReference>
<evidence type="ECO:0000256" key="2">
    <source>
        <dbReference type="ARBA" id="ARBA00004496"/>
    </source>
</evidence>
<dbReference type="EMBL" id="LVLJ01001637">
    <property type="protein sequence ID" value="OAE28901.1"/>
    <property type="molecule type" value="Genomic_DNA"/>
</dbReference>
<evidence type="ECO:0000256" key="5">
    <source>
        <dbReference type="ARBA" id="ARBA00022853"/>
    </source>
</evidence>
<dbReference type="PANTHER" id="PTHR11937">
    <property type="entry name" value="ACTIN"/>
    <property type="match status" value="1"/>
</dbReference>
<protein>
    <recommendedName>
        <fullName evidence="9">Actin-related protein 7</fullName>
    </recommendedName>
</protein>
<evidence type="ECO:0000256" key="7">
    <source>
        <dbReference type="ARBA" id="ARBA00058644"/>
    </source>
</evidence>
<accession>A0A176W8G5</accession>
<organism evidence="10 11">
    <name type="scientific">Marchantia polymorpha subsp. ruderalis</name>
    <dbReference type="NCBI Taxonomy" id="1480154"/>
    <lineage>
        <taxon>Eukaryota</taxon>
        <taxon>Viridiplantae</taxon>
        <taxon>Streptophyta</taxon>
        <taxon>Embryophyta</taxon>
        <taxon>Marchantiophyta</taxon>
        <taxon>Marchantiopsida</taxon>
        <taxon>Marchantiidae</taxon>
        <taxon>Marchantiales</taxon>
        <taxon>Marchantiaceae</taxon>
        <taxon>Marchantia</taxon>
    </lineage>
</organism>
<dbReference type="GO" id="GO:0005634">
    <property type="term" value="C:nucleus"/>
    <property type="evidence" value="ECO:0007669"/>
    <property type="project" value="UniProtKB-SubCell"/>
</dbReference>
<evidence type="ECO:0000313" key="10">
    <source>
        <dbReference type="EMBL" id="OAE28901.1"/>
    </source>
</evidence>
<dbReference type="Proteomes" id="UP000077202">
    <property type="component" value="Unassembled WGS sequence"/>
</dbReference>
<dbReference type="Gene3D" id="3.90.640.10">
    <property type="entry name" value="Actin, Chain A, domain 4"/>
    <property type="match status" value="1"/>
</dbReference>
<dbReference type="Pfam" id="PF00022">
    <property type="entry name" value="Actin"/>
    <property type="match status" value="2"/>
</dbReference>
<evidence type="ECO:0000313" key="11">
    <source>
        <dbReference type="Proteomes" id="UP000077202"/>
    </source>
</evidence>
<evidence type="ECO:0000256" key="9">
    <source>
        <dbReference type="ARBA" id="ARBA00074634"/>
    </source>
</evidence>
<evidence type="ECO:0000256" key="8">
    <source>
        <dbReference type="ARBA" id="ARBA00061435"/>
    </source>
</evidence>
<gene>
    <name evidence="10" type="ORF">AXG93_2255s1340</name>
</gene>
<sequence length="378" mass="41788">MEPVVVDPGSQLLKAGFAQPDSDPSLVLRTAMTKEAAQDEFAGKSLDLSQLDVINPVQRGMVKDWDAMEDLWRYVLYSGLGWEPGSEGQILIAEALLTPKASRERMVQIMFENFNVSGLYAVEQAVLSLYAIGRITGVAVDIGHGKIDIAPVWEGTVQHNAVKRFELGGQELTSLFGMELRKAHPELNLDFATVEAMKERHAAVAEDHVAYSNYAEDCDTVEHTLPDGKVIYLGRERYAVGEALFQPSLLGIEEYGIAEQMLRSVSSCVPAENHRQLVENIVLCGGTSAMSGFESRFQKEAMLLGTPSIRPSLIKPPEYMPDNTLRYSAWMGGAILAKVVFPQNQHITKAEYDETGAGSFSWNNLTRHLAYEYTNINV</sequence>
<evidence type="ECO:0000256" key="1">
    <source>
        <dbReference type="ARBA" id="ARBA00004123"/>
    </source>
</evidence>